<dbReference type="Gene3D" id="3.40.50.2000">
    <property type="entry name" value="Glycogen Phosphorylase B"/>
    <property type="match status" value="2"/>
</dbReference>
<evidence type="ECO:0000256" key="1">
    <source>
        <dbReference type="ARBA" id="ARBA00022676"/>
    </source>
</evidence>
<gene>
    <name evidence="5" type="ORF">IAA98_15000</name>
</gene>
<keyword evidence="1" id="KW-0328">Glycosyltransferase</keyword>
<feature type="domain" description="Glycosyl transferase family 1" evidence="3">
    <location>
        <begin position="191"/>
        <end position="358"/>
    </location>
</feature>
<evidence type="ECO:0000313" key="6">
    <source>
        <dbReference type="Proteomes" id="UP000886842"/>
    </source>
</evidence>
<proteinExistence type="predicted"/>
<comment type="caution">
    <text evidence="5">The sequence shown here is derived from an EMBL/GenBank/DDBJ whole genome shotgun (WGS) entry which is preliminary data.</text>
</comment>
<dbReference type="InterPro" id="IPR028098">
    <property type="entry name" value="Glyco_trans_4-like_N"/>
</dbReference>
<evidence type="ECO:0000313" key="5">
    <source>
        <dbReference type="EMBL" id="HIT76885.1"/>
    </source>
</evidence>
<dbReference type="GO" id="GO:0016757">
    <property type="term" value="F:glycosyltransferase activity"/>
    <property type="evidence" value="ECO:0007669"/>
    <property type="project" value="UniProtKB-KW"/>
</dbReference>
<reference evidence="5" key="2">
    <citation type="journal article" date="2021" name="PeerJ">
        <title>Extensive microbial diversity within the chicken gut microbiome revealed by metagenomics and culture.</title>
        <authorList>
            <person name="Gilroy R."/>
            <person name="Ravi A."/>
            <person name="Getino M."/>
            <person name="Pursley I."/>
            <person name="Horton D.L."/>
            <person name="Alikhan N.F."/>
            <person name="Baker D."/>
            <person name="Gharbi K."/>
            <person name="Hall N."/>
            <person name="Watson M."/>
            <person name="Adriaenssens E.M."/>
            <person name="Foster-Nyarko E."/>
            <person name="Jarju S."/>
            <person name="Secka A."/>
            <person name="Antonio M."/>
            <person name="Oren A."/>
            <person name="Chaudhuri R.R."/>
            <person name="La Ragione R."/>
            <person name="Hildebrand F."/>
            <person name="Pallen M.J."/>
        </authorList>
    </citation>
    <scope>NUCLEOTIDE SEQUENCE</scope>
    <source>
        <strain evidence="5">ChiGjej1B1-24693</strain>
    </source>
</reference>
<keyword evidence="2" id="KW-0808">Transferase</keyword>
<evidence type="ECO:0000256" key="2">
    <source>
        <dbReference type="ARBA" id="ARBA00022679"/>
    </source>
</evidence>
<accession>A0A9D1H2H6</accession>
<dbReference type="Pfam" id="PF00534">
    <property type="entry name" value="Glycos_transf_1"/>
    <property type="match status" value="1"/>
</dbReference>
<name>A0A9D1H2H6_9ACTN</name>
<dbReference type="EMBL" id="DVLP01000434">
    <property type="protein sequence ID" value="HIT76885.1"/>
    <property type="molecule type" value="Genomic_DNA"/>
</dbReference>
<dbReference type="InterPro" id="IPR001296">
    <property type="entry name" value="Glyco_trans_1"/>
</dbReference>
<sequence>MISVHTSPGAAPGAGDVGGMNVVIRQLSRELGRLGVDVEILTRRIDPEAPASIELDPGVRLRHFTAGPVEVLPKSAHEGLVPAFADALGALPGYDLVHAHHWYSGLAAREAAARWGAPLVQSLHSIAAAPHTPLSAGERPESPGRLAAEKVLAGQADELHAVSSAERDTIVDRLGSDPARVQVIPPGVDTDQFRRERAGQPGPDYLLVAARLEPLKGVDLAIETFGRIEPSLVGELIICGGATSGFDAYVDDLHQLVAERGLGERVRFVGARDRDQLADLMAGARLVLNPSHSETYGLTALEASACGVPVVASAAGGLVEAVRDGETGLVLRTRDPQAWADAVTGLLRDPAEARRLGAGGLEHARQHTWDRMARRTLA</sequence>
<evidence type="ECO:0000259" key="4">
    <source>
        <dbReference type="Pfam" id="PF13579"/>
    </source>
</evidence>
<organism evidence="5 6">
    <name type="scientific">Candidatus Avipropionibacterium avicola</name>
    <dbReference type="NCBI Taxonomy" id="2840701"/>
    <lineage>
        <taxon>Bacteria</taxon>
        <taxon>Bacillati</taxon>
        <taxon>Actinomycetota</taxon>
        <taxon>Actinomycetes</taxon>
        <taxon>Propionibacteriales</taxon>
        <taxon>Propionibacteriaceae</taxon>
        <taxon>Propionibacteriaceae incertae sedis</taxon>
        <taxon>Candidatus Avipropionibacterium</taxon>
    </lineage>
</organism>
<reference evidence="5" key="1">
    <citation type="submission" date="2020-10" db="EMBL/GenBank/DDBJ databases">
        <authorList>
            <person name="Gilroy R."/>
        </authorList>
    </citation>
    <scope>NUCLEOTIDE SEQUENCE</scope>
    <source>
        <strain evidence="5">ChiGjej1B1-24693</strain>
    </source>
</reference>
<dbReference type="PANTHER" id="PTHR12526">
    <property type="entry name" value="GLYCOSYLTRANSFERASE"/>
    <property type="match status" value="1"/>
</dbReference>
<dbReference type="PANTHER" id="PTHR12526:SF510">
    <property type="entry name" value="D-INOSITOL 3-PHOSPHATE GLYCOSYLTRANSFERASE"/>
    <property type="match status" value="1"/>
</dbReference>
<dbReference type="Pfam" id="PF13579">
    <property type="entry name" value="Glyco_trans_4_4"/>
    <property type="match status" value="1"/>
</dbReference>
<dbReference type="SUPFAM" id="SSF53756">
    <property type="entry name" value="UDP-Glycosyltransferase/glycogen phosphorylase"/>
    <property type="match status" value="1"/>
</dbReference>
<evidence type="ECO:0000259" key="3">
    <source>
        <dbReference type="Pfam" id="PF00534"/>
    </source>
</evidence>
<feature type="domain" description="Glycosyltransferase subfamily 4-like N-terminal" evidence="4">
    <location>
        <begin position="18"/>
        <end position="187"/>
    </location>
</feature>
<dbReference type="Proteomes" id="UP000886842">
    <property type="component" value="Unassembled WGS sequence"/>
</dbReference>
<protein>
    <submittedName>
        <fullName evidence="5">Glycosyltransferase</fullName>
    </submittedName>
</protein>
<dbReference type="AlphaFoldDB" id="A0A9D1H2H6"/>
<feature type="non-terminal residue" evidence="5">
    <location>
        <position position="378"/>
    </location>
</feature>